<dbReference type="PANTHER" id="PTHR33405">
    <property type="entry name" value="PROTEIN FLX-LIKE 2"/>
    <property type="match status" value="1"/>
</dbReference>
<dbReference type="Proteomes" id="UP001418222">
    <property type="component" value="Unassembled WGS sequence"/>
</dbReference>
<evidence type="ECO:0000256" key="2">
    <source>
        <dbReference type="ARBA" id="ARBA00022473"/>
    </source>
</evidence>
<keyword evidence="2" id="KW-0217">Developmental protein</keyword>
<dbReference type="AlphaFoldDB" id="A0AAP0G2P6"/>
<dbReference type="GO" id="GO:0009908">
    <property type="term" value="P:flower development"/>
    <property type="evidence" value="ECO:0007669"/>
    <property type="project" value="UniProtKB-KW"/>
</dbReference>
<keyword evidence="4" id="KW-0175">Coiled coil</keyword>
<keyword evidence="3" id="KW-0221">Differentiation</keyword>
<dbReference type="GO" id="GO:0030154">
    <property type="term" value="P:cell differentiation"/>
    <property type="evidence" value="ECO:0007669"/>
    <property type="project" value="UniProtKB-KW"/>
</dbReference>
<evidence type="ECO:0000256" key="4">
    <source>
        <dbReference type="ARBA" id="ARBA00023054"/>
    </source>
</evidence>
<evidence type="ECO:0000256" key="1">
    <source>
        <dbReference type="ARBA" id="ARBA00005405"/>
    </source>
</evidence>
<keyword evidence="5" id="KW-0287">Flowering</keyword>
<sequence>MPLSKELQKKLSLARELNATCADVLIGLPPITAACEPPKSNPFKKAKSIPKDTESIYRDLESTFALGLASSKLVADLKGKVHATQPPLQAIHILDKAQEDRLAAQHREIHALLADNRHVVATHVALKQELDASHNKLVVDGNTTAQARAERDTAVREVLERSVKAEAWVHGK</sequence>
<organism evidence="6 7">
    <name type="scientific">Platanthera zijinensis</name>
    <dbReference type="NCBI Taxonomy" id="2320716"/>
    <lineage>
        <taxon>Eukaryota</taxon>
        <taxon>Viridiplantae</taxon>
        <taxon>Streptophyta</taxon>
        <taxon>Embryophyta</taxon>
        <taxon>Tracheophyta</taxon>
        <taxon>Spermatophyta</taxon>
        <taxon>Magnoliopsida</taxon>
        <taxon>Liliopsida</taxon>
        <taxon>Asparagales</taxon>
        <taxon>Orchidaceae</taxon>
        <taxon>Orchidoideae</taxon>
        <taxon>Orchideae</taxon>
        <taxon>Orchidinae</taxon>
        <taxon>Platanthera</taxon>
    </lineage>
</organism>
<dbReference type="EMBL" id="JBBWWQ010000012">
    <property type="protein sequence ID" value="KAK8934654.1"/>
    <property type="molecule type" value="Genomic_DNA"/>
</dbReference>
<dbReference type="PANTHER" id="PTHR33405:SF17">
    <property type="entry name" value="PROTEIN FLC EXPRESSOR"/>
    <property type="match status" value="1"/>
</dbReference>
<evidence type="ECO:0000313" key="6">
    <source>
        <dbReference type="EMBL" id="KAK8934654.1"/>
    </source>
</evidence>
<evidence type="ECO:0000256" key="3">
    <source>
        <dbReference type="ARBA" id="ARBA00022782"/>
    </source>
</evidence>
<name>A0AAP0G2P6_9ASPA</name>
<evidence type="ECO:0000313" key="7">
    <source>
        <dbReference type="Proteomes" id="UP001418222"/>
    </source>
</evidence>
<dbReference type="PROSITE" id="PS51257">
    <property type="entry name" value="PROKAR_LIPOPROTEIN"/>
    <property type="match status" value="1"/>
</dbReference>
<reference evidence="6 7" key="1">
    <citation type="journal article" date="2022" name="Nat. Plants">
        <title>Genomes of leafy and leafless Platanthera orchids illuminate the evolution of mycoheterotrophy.</title>
        <authorList>
            <person name="Li M.H."/>
            <person name="Liu K.W."/>
            <person name="Li Z."/>
            <person name="Lu H.C."/>
            <person name="Ye Q.L."/>
            <person name="Zhang D."/>
            <person name="Wang J.Y."/>
            <person name="Li Y.F."/>
            <person name="Zhong Z.M."/>
            <person name="Liu X."/>
            <person name="Yu X."/>
            <person name="Liu D.K."/>
            <person name="Tu X.D."/>
            <person name="Liu B."/>
            <person name="Hao Y."/>
            <person name="Liao X.Y."/>
            <person name="Jiang Y.T."/>
            <person name="Sun W.H."/>
            <person name="Chen J."/>
            <person name="Chen Y.Q."/>
            <person name="Ai Y."/>
            <person name="Zhai J.W."/>
            <person name="Wu S.S."/>
            <person name="Zhou Z."/>
            <person name="Hsiao Y.Y."/>
            <person name="Wu W.L."/>
            <person name="Chen Y.Y."/>
            <person name="Lin Y.F."/>
            <person name="Hsu J.L."/>
            <person name="Li C.Y."/>
            <person name="Wang Z.W."/>
            <person name="Zhao X."/>
            <person name="Zhong W.Y."/>
            <person name="Ma X.K."/>
            <person name="Ma L."/>
            <person name="Huang J."/>
            <person name="Chen G.Z."/>
            <person name="Huang M.Z."/>
            <person name="Huang L."/>
            <person name="Peng D.H."/>
            <person name="Luo Y.B."/>
            <person name="Zou S.Q."/>
            <person name="Chen S.P."/>
            <person name="Lan S."/>
            <person name="Tsai W.C."/>
            <person name="Van de Peer Y."/>
            <person name="Liu Z.J."/>
        </authorList>
    </citation>
    <scope>NUCLEOTIDE SEQUENCE [LARGE SCALE GENOMIC DNA]</scope>
    <source>
        <strain evidence="6">Lor287</strain>
    </source>
</reference>
<accession>A0AAP0G2P6</accession>
<protein>
    <submittedName>
        <fullName evidence="6">Uncharacterized protein</fullName>
    </submittedName>
</protein>
<keyword evidence="7" id="KW-1185">Reference proteome</keyword>
<dbReference type="InterPro" id="IPR040353">
    <property type="entry name" value="FLX/FLX-like"/>
</dbReference>
<gene>
    <name evidence="6" type="ORF">KSP39_PZI014250</name>
</gene>
<comment type="caution">
    <text evidence="6">The sequence shown here is derived from an EMBL/GenBank/DDBJ whole genome shotgun (WGS) entry which is preliminary data.</text>
</comment>
<proteinExistence type="inferred from homology"/>
<comment type="similarity">
    <text evidence="1">Belongs to the FLX family.</text>
</comment>
<evidence type="ECO:0000256" key="5">
    <source>
        <dbReference type="ARBA" id="ARBA00023089"/>
    </source>
</evidence>